<evidence type="ECO:0000313" key="3">
    <source>
        <dbReference type="Proteomes" id="UP000248918"/>
    </source>
</evidence>
<dbReference type="AlphaFoldDB" id="A0A329CHS6"/>
<keyword evidence="1" id="KW-0472">Membrane</keyword>
<dbReference type="Pfam" id="PF09948">
    <property type="entry name" value="PpoB2"/>
    <property type="match status" value="1"/>
</dbReference>
<gene>
    <name evidence="2" type="ORF">BX591_106147</name>
</gene>
<feature type="transmembrane region" description="Helical" evidence="1">
    <location>
        <begin position="215"/>
        <end position="248"/>
    </location>
</feature>
<feature type="transmembrane region" description="Helical" evidence="1">
    <location>
        <begin position="73"/>
        <end position="98"/>
    </location>
</feature>
<protein>
    <submittedName>
        <fullName evidence="2">Putative metal-binding membrane protein</fullName>
    </submittedName>
</protein>
<name>A0A329CHS6_9BURK</name>
<feature type="transmembrane region" description="Helical" evidence="1">
    <location>
        <begin position="160"/>
        <end position="178"/>
    </location>
</feature>
<accession>A0A329CHS6</accession>
<dbReference type="RefSeq" id="WP_111931784.1">
    <property type="nucleotide sequence ID" value="NZ_CADFFP010000010.1"/>
</dbReference>
<feature type="transmembrane region" description="Helical" evidence="1">
    <location>
        <begin position="20"/>
        <end position="42"/>
    </location>
</feature>
<evidence type="ECO:0000313" key="2">
    <source>
        <dbReference type="EMBL" id="RAS34466.1"/>
    </source>
</evidence>
<comment type="caution">
    <text evidence="2">The sequence shown here is derived from an EMBL/GenBank/DDBJ whole genome shotgun (WGS) entry which is preliminary data.</text>
</comment>
<feature type="transmembrane region" description="Helical" evidence="1">
    <location>
        <begin position="133"/>
        <end position="153"/>
    </location>
</feature>
<proteinExistence type="predicted"/>
<dbReference type="Proteomes" id="UP000248918">
    <property type="component" value="Unassembled WGS sequence"/>
</dbReference>
<sequence>MADASATASAPVTRARVGEWVFVVVIAVLFAASVTATIAGCASMSKMGAMPMPGGWTMSTAWRPMCGQTWARAAASLVGMWTVMMVAMMLPSFAPVWWRYRRAVSGTGEAGGAGLAGELRTGGSSALLGLGYFFVWTVCGCAGFALGAALTALEMRSPALARGAPLAAGLVVLSGGALQFSRWKARRLACCRNAPTCARSLAVDVRSPWRQGVSIGLHCSYCCAGFTAILLVSGVMDLRIMAAVTAAITAERVAPDSERVAHAIGVVVVGAGVWLSAQALGLAWVFA</sequence>
<dbReference type="OrthoDB" id="980055at2"/>
<organism evidence="2 3">
    <name type="scientific">Paraburkholderia bryophila</name>
    <dbReference type="NCBI Taxonomy" id="420952"/>
    <lineage>
        <taxon>Bacteria</taxon>
        <taxon>Pseudomonadati</taxon>
        <taxon>Pseudomonadota</taxon>
        <taxon>Betaproteobacteria</taxon>
        <taxon>Burkholderiales</taxon>
        <taxon>Burkholderiaceae</taxon>
        <taxon>Paraburkholderia</taxon>
    </lineage>
</organism>
<keyword evidence="1" id="KW-0812">Transmembrane</keyword>
<dbReference type="InterPro" id="IPR018688">
    <property type="entry name" value="PpoB2-like"/>
</dbReference>
<reference evidence="2 3" key="1">
    <citation type="submission" date="2018-06" db="EMBL/GenBank/DDBJ databases">
        <title>Genomic Encyclopedia of Type Strains, Phase III (KMG-III): the genomes of soil and plant-associated and newly described type strains.</title>
        <authorList>
            <person name="Whitman W."/>
        </authorList>
    </citation>
    <scope>NUCLEOTIDE SEQUENCE [LARGE SCALE GENOMIC DNA]</scope>
    <source>
        <strain evidence="2 3">LMG 23644</strain>
    </source>
</reference>
<dbReference type="EMBL" id="QLTK01000006">
    <property type="protein sequence ID" value="RAS34466.1"/>
    <property type="molecule type" value="Genomic_DNA"/>
</dbReference>
<feature type="transmembrane region" description="Helical" evidence="1">
    <location>
        <begin position="260"/>
        <end position="286"/>
    </location>
</feature>
<keyword evidence="1" id="KW-1133">Transmembrane helix</keyword>
<evidence type="ECO:0000256" key="1">
    <source>
        <dbReference type="SAM" id="Phobius"/>
    </source>
</evidence>